<dbReference type="PIRSF" id="PIRSF004846">
    <property type="entry name" value="ModA"/>
    <property type="match status" value="1"/>
</dbReference>
<evidence type="ECO:0000256" key="1">
    <source>
        <dbReference type="ARBA" id="ARBA00009175"/>
    </source>
</evidence>
<dbReference type="PANTHER" id="PTHR30632">
    <property type="entry name" value="MOLYBDATE-BINDING PERIPLASMIC PROTEIN"/>
    <property type="match status" value="1"/>
</dbReference>
<keyword evidence="6" id="KW-1185">Reference proteome</keyword>
<gene>
    <name evidence="5" type="ORF">SAMN05445756_0674</name>
</gene>
<evidence type="ECO:0000313" key="5">
    <source>
        <dbReference type="EMBL" id="SNC62346.1"/>
    </source>
</evidence>
<dbReference type="Proteomes" id="UP000198122">
    <property type="component" value="Unassembled WGS sequence"/>
</dbReference>
<accession>A0A212T954</accession>
<reference evidence="5 6" key="1">
    <citation type="submission" date="2017-06" db="EMBL/GenBank/DDBJ databases">
        <authorList>
            <person name="Kim H.J."/>
            <person name="Triplett B.A."/>
        </authorList>
    </citation>
    <scope>NUCLEOTIDE SEQUENCE [LARGE SCALE GENOMIC DNA]</scope>
    <source>
        <strain evidence="5 6">DSM 22179</strain>
    </source>
</reference>
<dbReference type="Gene3D" id="3.40.190.10">
    <property type="entry name" value="Periplasmic binding protein-like II"/>
    <property type="match status" value="2"/>
</dbReference>
<feature type="binding site" evidence="4">
    <location>
        <position position="192"/>
    </location>
    <ligand>
        <name>molybdate</name>
        <dbReference type="ChEBI" id="CHEBI:36264"/>
    </ligand>
</feature>
<evidence type="ECO:0000313" key="6">
    <source>
        <dbReference type="Proteomes" id="UP000198122"/>
    </source>
</evidence>
<evidence type="ECO:0000256" key="3">
    <source>
        <dbReference type="ARBA" id="ARBA00022729"/>
    </source>
</evidence>
<sequence>MTARWPVLLLGLPLLAGCGADPAGPGVDGGEGQERTLTVLAAASLREPFEEIAGQFEEDHPGTTVRLSFGGSSALAAQVAAGAPADVIATADERTLAPAVEAGRVGSPEVFARNRLQLAVPPSNPGDVHGLADLARPGVELALCQPEVPCGALAEAVLADQGLDVEPATLEPDVRAVLAKAELDEVDAGLVYATDVRAAGDRVRGIDLPERAAGTTDYPIAVVEGSAQADLAQQLVDAVRSEDGGRALDEAGFAPAP</sequence>
<dbReference type="InterPro" id="IPR005950">
    <property type="entry name" value="ModA"/>
</dbReference>
<dbReference type="InterPro" id="IPR050682">
    <property type="entry name" value="ModA/WtpA"/>
</dbReference>
<dbReference type="PANTHER" id="PTHR30632:SF0">
    <property type="entry name" value="SULFATE-BINDING PROTEIN"/>
    <property type="match status" value="1"/>
</dbReference>
<dbReference type="NCBIfam" id="TIGR01256">
    <property type="entry name" value="modA"/>
    <property type="match status" value="1"/>
</dbReference>
<keyword evidence="4" id="KW-0500">Molybdenum</keyword>
<feature type="binding site" evidence="4">
    <location>
        <position position="174"/>
    </location>
    <ligand>
        <name>molybdate</name>
        <dbReference type="ChEBI" id="CHEBI:36264"/>
    </ligand>
</feature>
<feature type="binding site" evidence="4">
    <location>
        <position position="72"/>
    </location>
    <ligand>
        <name>molybdate</name>
        <dbReference type="ChEBI" id="CHEBI:36264"/>
    </ligand>
</feature>
<dbReference type="PROSITE" id="PS51257">
    <property type="entry name" value="PROKAR_LIPOPROTEIN"/>
    <property type="match status" value="1"/>
</dbReference>
<keyword evidence="2 4" id="KW-0479">Metal-binding</keyword>
<dbReference type="EMBL" id="FYEZ01000001">
    <property type="protein sequence ID" value="SNC62346.1"/>
    <property type="molecule type" value="Genomic_DNA"/>
</dbReference>
<dbReference type="RefSeq" id="WP_143469469.1">
    <property type="nucleotide sequence ID" value="NZ_FYEZ01000001.1"/>
</dbReference>
<dbReference type="SUPFAM" id="SSF53850">
    <property type="entry name" value="Periplasmic binding protein-like II"/>
    <property type="match status" value="1"/>
</dbReference>
<protein>
    <submittedName>
        <fullName evidence="5">Molybdate transport system substrate-binding protein</fullName>
    </submittedName>
</protein>
<dbReference type="AlphaFoldDB" id="A0A212T954"/>
<feature type="binding site" evidence="4">
    <location>
        <position position="44"/>
    </location>
    <ligand>
        <name>molybdate</name>
        <dbReference type="ChEBI" id="CHEBI:36264"/>
    </ligand>
</feature>
<dbReference type="OrthoDB" id="9785015at2"/>
<evidence type="ECO:0000256" key="2">
    <source>
        <dbReference type="ARBA" id="ARBA00022723"/>
    </source>
</evidence>
<comment type="similarity">
    <text evidence="1">Belongs to the bacterial solute-binding protein ModA family.</text>
</comment>
<dbReference type="Pfam" id="PF13531">
    <property type="entry name" value="SBP_bac_11"/>
    <property type="match status" value="1"/>
</dbReference>
<organism evidence="5 6">
    <name type="scientific">Kytococcus aerolatus</name>
    <dbReference type="NCBI Taxonomy" id="592308"/>
    <lineage>
        <taxon>Bacteria</taxon>
        <taxon>Bacillati</taxon>
        <taxon>Actinomycetota</taxon>
        <taxon>Actinomycetes</taxon>
        <taxon>Micrococcales</taxon>
        <taxon>Kytococcaceae</taxon>
        <taxon>Kytococcus</taxon>
    </lineage>
</organism>
<name>A0A212T954_9MICO</name>
<proteinExistence type="inferred from homology"/>
<evidence type="ECO:0000256" key="4">
    <source>
        <dbReference type="PIRSR" id="PIRSR004846-1"/>
    </source>
</evidence>
<dbReference type="GO" id="GO:0015689">
    <property type="term" value="P:molybdate ion transport"/>
    <property type="evidence" value="ECO:0007669"/>
    <property type="project" value="InterPro"/>
</dbReference>
<keyword evidence="3" id="KW-0732">Signal</keyword>
<dbReference type="GO" id="GO:0030973">
    <property type="term" value="F:molybdate ion binding"/>
    <property type="evidence" value="ECO:0007669"/>
    <property type="project" value="TreeGrafter"/>
</dbReference>
<dbReference type="GO" id="GO:0046872">
    <property type="term" value="F:metal ion binding"/>
    <property type="evidence" value="ECO:0007669"/>
    <property type="project" value="UniProtKB-KW"/>
</dbReference>